<evidence type="ECO:0000313" key="1">
    <source>
        <dbReference type="EMBL" id="KHJ76556.1"/>
    </source>
</evidence>
<organism evidence="1 2">
    <name type="scientific">Oesophagostomum dentatum</name>
    <name type="common">Nodular worm</name>
    <dbReference type="NCBI Taxonomy" id="61180"/>
    <lineage>
        <taxon>Eukaryota</taxon>
        <taxon>Metazoa</taxon>
        <taxon>Ecdysozoa</taxon>
        <taxon>Nematoda</taxon>
        <taxon>Chromadorea</taxon>
        <taxon>Rhabditida</taxon>
        <taxon>Rhabditina</taxon>
        <taxon>Rhabditomorpha</taxon>
        <taxon>Strongyloidea</taxon>
        <taxon>Strongylidae</taxon>
        <taxon>Oesophagostomum</taxon>
    </lineage>
</organism>
<gene>
    <name evidence="1" type="ORF">OESDEN_23824</name>
</gene>
<dbReference type="EMBL" id="KN611638">
    <property type="protein sequence ID" value="KHJ76556.1"/>
    <property type="molecule type" value="Genomic_DNA"/>
</dbReference>
<keyword evidence="2" id="KW-1185">Reference proteome</keyword>
<protein>
    <submittedName>
        <fullName evidence="1">Uncharacterized protein</fullName>
    </submittedName>
</protein>
<dbReference type="Proteomes" id="UP000053660">
    <property type="component" value="Unassembled WGS sequence"/>
</dbReference>
<evidence type="ECO:0000313" key="2">
    <source>
        <dbReference type="Proteomes" id="UP000053660"/>
    </source>
</evidence>
<dbReference type="AlphaFoldDB" id="A0A0B1RY46"/>
<sequence>MLDIHYKCTSRKMANFQISTRTTKARRSQLFPLTTVKRHEGWSARSERRKIWWQIS</sequence>
<name>A0A0B1RY46_OESDE</name>
<accession>A0A0B1RY46</accession>
<reference evidence="1 2" key="1">
    <citation type="submission" date="2014-03" db="EMBL/GenBank/DDBJ databases">
        <title>Draft genome of the hookworm Oesophagostomum dentatum.</title>
        <authorList>
            <person name="Mitreva M."/>
        </authorList>
    </citation>
    <scope>NUCLEOTIDE SEQUENCE [LARGE SCALE GENOMIC DNA]</scope>
    <source>
        <strain evidence="1 2">OD-Hann</strain>
    </source>
</reference>
<proteinExistence type="predicted"/>